<evidence type="ECO:0000313" key="4">
    <source>
        <dbReference type="WBParaSite" id="HNAJ_0001109501-mRNA-1"/>
    </source>
</evidence>
<keyword evidence="1" id="KW-0560">Oxidoreductase</keyword>
<dbReference type="STRING" id="102285.A0A0R3TTP2"/>
<gene>
    <name evidence="2" type="ORF">HNAJ_LOCUS11085</name>
</gene>
<reference evidence="4" key="1">
    <citation type="submission" date="2016-04" db="UniProtKB">
        <authorList>
            <consortium name="WormBaseParasite"/>
        </authorList>
    </citation>
    <scope>IDENTIFICATION</scope>
</reference>
<dbReference type="PANTHER" id="PTHR43157:SF31">
    <property type="entry name" value="PHOSPHATIDYLINOSITOL-GLYCAN BIOSYNTHESIS CLASS F PROTEIN"/>
    <property type="match status" value="1"/>
</dbReference>
<evidence type="ECO:0000256" key="1">
    <source>
        <dbReference type="ARBA" id="ARBA00023002"/>
    </source>
</evidence>
<dbReference type="SUPFAM" id="SSF51735">
    <property type="entry name" value="NAD(P)-binding Rossmann-fold domains"/>
    <property type="match status" value="1"/>
</dbReference>
<sequence length="334" mass="36204">MLSALAVVGGFGAALFGANKYYFSGGKCYETGRLDGKHVIVTGANTGIGKETAGELARRGATVIMACRNIEKAEAAKSDILALYGKDQPTALTMNVVNNQVKESLTPIEPEQLIIEKLDLGSLKSVREFAGRIIEKNIKIDVLINNAGIMACPCAETEDGFESQIGTNHLGPFLLTELLLPTIKKAGEGARIIFLSSRAHYRAKTSLVPLDIKEGYNRFECYSRSKLANAMYAHYLSKTLAPFGIQTASVHPGVVQTELFRFLGVFSFIPNFLSRPFMKTPWEGAQTTLYTVLTPNLTSGAYYADCIETKALPIVYDQSAGEQLSEASRVAVGI</sequence>
<dbReference type="WBParaSite" id="HNAJ_0001109501-mRNA-1">
    <property type="protein sequence ID" value="HNAJ_0001109501-mRNA-1"/>
    <property type="gene ID" value="HNAJ_0001109501"/>
</dbReference>
<dbReference type="GO" id="GO:0016491">
    <property type="term" value="F:oxidoreductase activity"/>
    <property type="evidence" value="ECO:0007669"/>
    <property type="project" value="UniProtKB-KW"/>
</dbReference>
<dbReference type="CDD" id="cd05327">
    <property type="entry name" value="retinol-DH_like_SDR_c_like"/>
    <property type="match status" value="1"/>
</dbReference>
<proteinExistence type="predicted"/>
<dbReference type="AlphaFoldDB" id="A0A0R3TTP2"/>
<dbReference type="OrthoDB" id="191139at2759"/>
<keyword evidence="3" id="KW-1185">Reference proteome</keyword>
<dbReference type="Pfam" id="PF00106">
    <property type="entry name" value="adh_short"/>
    <property type="match status" value="2"/>
</dbReference>
<organism evidence="4">
    <name type="scientific">Rodentolepis nana</name>
    <name type="common">Dwarf tapeworm</name>
    <name type="synonym">Hymenolepis nana</name>
    <dbReference type="NCBI Taxonomy" id="102285"/>
    <lineage>
        <taxon>Eukaryota</taxon>
        <taxon>Metazoa</taxon>
        <taxon>Spiralia</taxon>
        <taxon>Lophotrochozoa</taxon>
        <taxon>Platyhelminthes</taxon>
        <taxon>Cestoda</taxon>
        <taxon>Eucestoda</taxon>
        <taxon>Cyclophyllidea</taxon>
        <taxon>Hymenolepididae</taxon>
        <taxon>Rodentolepis</taxon>
    </lineage>
</organism>
<evidence type="ECO:0000313" key="3">
    <source>
        <dbReference type="Proteomes" id="UP000278807"/>
    </source>
</evidence>
<dbReference type="Proteomes" id="UP000278807">
    <property type="component" value="Unassembled WGS sequence"/>
</dbReference>
<dbReference type="InterPro" id="IPR036291">
    <property type="entry name" value="NAD(P)-bd_dom_sf"/>
</dbReference>
<dbReference type="Gene3D" id="3.40.50.720">
    <property type="entry name" value="NAD(P)-binding Rossmann-like Domain"/>
    <property type="match status" value="1"/>
</dbReference>
<protein>
    <submittedName>
        <fullName evidence="4">Retinol dehydrogenase 12</fullName>
    </submittedName>
</protein>
<dbReference type="EMBL" id="UZAE01013366">
    <property type="protein sequence ID" value="VDO09507.1"/>
    <property type="molecule type" value="Genomic_DNA"/>
</dbReference>
<dbReference type="InterPro" id="IPR002347">
    <property type="entry name" value="SDR_fam"/>
</dbReference>
<dbReference type="PANTHER" id="PTHR43157">
    <property type="entry name" value="PHOSPHATIDYLINOSITOL-GLYCAN BIOSYNTHESIS CLASS F PROTEIN-RELATED"/>
    <property type="match status" value="1"/>
</dbReference>
<name>A0A0R3TTP2_RODNA</name>
<dbReference type="PRINTS" id="PR00081">
    <property type="entry name" value="GDHRDH"/>
</dbReference>
<accession>A0A0R3TTP2</accession>
<evidence type="ECO:0000313" key="2">
    <source>
        <dbReference type="EMBL" id="VDO09507.1"/>
    </source>
</evidence>
<reference evidence="2 3" key="2">
    <citation type="submission" date="2018-11" db="EMBL/GenBank/DDBJ databases">
        <authorList>
            <consortium name="Pathogen Informatics"/>
        </authorList>
    </citation>
    <scope>NUCLEOTIDE SEQUENCE [LARGE SCALE GENOMIC DNA]</scope>
</reference>